<dbReference type="RefSeq" id="WP_106460381.1">
    <property type="nucleotide sequence ID" value="NZ_JBGMEF010000018.1"/>
</dbReference>
<dbReference type="Pfam" id="PF13173">
    <property type="entry name" value="AAA_14"/>
    <property type="match status" value="1"/>
</dbReference>
<gene>
    <name evidence="3" type="ORF">ACCQ42_05285</name>
</gene>
<dbReference type="EMBL" id="JBGMEF010000018">
    <property type="protein sequence ID" value="MFO3667180.1"/>
    <property type="molecule type" value="Genomic_DNA"/>
</dbReference>
<feature type="domain" description="AAA" evidence="1">
    <location>
        <begin position="21"/>
        <end position="154"/>
    </location>
</feature>
<organism evidence="3 4">
    <name type="scientific">Anaerococcus kampingae</name>
    <dbReference type="NCBI Taxonomy" id="3115614"/>
    <lineage>
        <taxon>Bacteria</taxon>
        <taxon>Bacillati</taxon>
        <taxon>Bacillota</taxon>
        <taxon>Tissierellia</taxon>
        <taxon>Tissierellales</taxon>
        <taxon>Peptoniphilaceae</taxon>
        <taxon>Anaerococcus</taxon>
    </lineage>
</organism>
<accession>A0ABW9MDE2</accession>
<protein>
    <submittedName>
        <fullName evidence="3">ATP-binding protein</fullName>
    </submittedName>
</protein>
<dbReference type="GO" id="GO:0005524">
    <property type="term" value="F:ATP binding"/>
    <property type="evidence" value="ECO:0007669"/>
    <property type="project" value="UniProtKB-KW"/>
</dbReference>
<dbReference type="InterPro" id="IPR025420">
    <property type="entry name" value="DUF4143"/>
</dbReference>
<comment type="caution">
    <text evidence="3">The sequence shown here is derived from an EMBL/GenBank/DDBJ whole genome shotgun (WGS) entry which is preliminary data.</text>
</comment>
<proteinExistence type="predicted"/>
<evidence type="ECO:0000313" key="4">
    <source>
        <dbReference type="Proteomes" id="UP001637994"/>
    </source>
</evidence>
<feature type="domain" description="DUF4143" evidence="2">
    <location>
        <begin position="229"/>
        <end position="395"/>
    </location>
</feature>
<name>A0ABW9MDE2_9FIRM</name>
<sequence length="442" mass="51210">MFKRKIYKDLLDWKDSSKGTTALLIEGARRVGKSTIAEEFAKAEYKSYILIDFAFAPGHIIDLFKDVNDLDYLFLQLQLNYGVDLHERESLIIFDEVQFNPLARQSIKKLVADGRYDYIETGSLISIKKNVVGILIPSEERKIEMFPMDFEEFLWATGEGVTNNMLEKFFTSKKPLGEDANRNMMRLFRLYMLVGGMPQAIKAYIDTNNFRMVDQIKRDIINLYEQDFYKIDPSGKISTLFDSIPAELARASSRYQVSSVIKNSRASDLLEEISELKASKTVLIAYNANDPSTGLSRNLNLDKFKIYLADTGLMVTLMFKDRDFTDNVIYKKILSNKLSSNLGLLYENIVGQTFAAKGYKLFYHTYYGKTAKRTYEIDYLITEANKISPVEVKSSNYRKHTSLDEFSKKYSKNIVNKYVIHNKDFKKEKDIYYLPFYMAQFL</sequence>
<dbReference type="InterPro" id="IPR027417">
    <property type="entry name" value="P-loop_NTPase"/>
</dbReference>
<evidence type="ECO:0000259" key="2">
    <source>
        <dbReference type="Pfam" id="PF13635"/>
    </source>
</evidence>
<evidence type="ECO:0000259" key="1">
    <source>
        <dbReference type="Pfam" id="PF13173"/>
    </source>
</evidence>
<dbReference type="Pfam" id="PF13635">
    <property type="entry name" value="DUF4143"/>
    <property type="match status" value="1"/>
</dbReference>
<keyword evidence="3" id="KW-0067">ATP-binding</keyword>
<dbReference type="PANTHER" id="PTHR33295:SF7">
    <property type="entry name" value="ATPASE"/>
    <property type="match status" value="1"/>
</dbReference>
<evidence type="ECO:0000313" key="3">
    <source>
        <dbReference type="EMBL" id="MFO3667180.1"/>
    </source>
</evidence>
<dbReference type="SUPFAM" id="SSF52540">
    <property type="entry name" value="P-loop containing nucleoside triphosphate hydrolases"/>
    <property type="match status" value="1"/>
</dbReference>
<reference evidence="3 4" key="1">
    <citation type="journal article" date="2025" name="Anaerobe">
        <title>Description of Anaerococcus kampingiae sp. nov., Anaerococcus groningensis sp. nov., Anaerococcus martiniensis sp. nov., and Anaerococcus cruorum sp. nov., isolated from human clinical specimens.</title>
        <authorList>
            <person name="Boiten K.E."/>
            <person name="Meijer J."/>
            <person name="van Wezel E.M."/>
            <person name="Veloo A.C.M."/>
        </authorList>
    </citation>
    <scope>NUCLEOTIDE SEQUENCE [LARGE SCALE GENOMIC DNA]</scope>
    <source>
        <strain evidence="3 4">ENR0874</strain>
    </source>
</reference>
<dbReference type="InterPro" id="IPR041682">
    <property type="entry name" value="AAA_14"/>
</dbReference>
<keyword evidence="4" id="KW-1185">Reference proteome</keyword>
<dbReference type="Proteomes" id="UP001637994">
    <property type="component" value="Unassembled WGS sequence"/>
</dbReference>
<dbReference type="PANTHER" id="PTHR33295">
    <property type="entry name" value="ATPASE"/>
    <property type="match status" value="1"/>
</dbReference>
<keyword evidence="3" id="KW-0547">Nucleotide-binding</keyword>